<dbReference type="InterPro" id="IPR004158">
    <property type="entry name" value="DUF247_pln"/>
</dbReference>
<reference evidence="1 2" key="1">
    <citation type="journal article" date="2023" name="G3 (Bethesda)">
        <title>A haplotype-resolved chromosome-scale genome for Quercus rubra L. provides insights into the genetics of adaptive traits for red oak species.</title>
        <authorList>
            <person name="Kapoor B."/>
            <person name="Jenkins J."/>
            <person name="Schmutz J."/>
            <person name="Zhebentyayeva T."/>
            <person name="Kuelheim C."/>
            <person name="Coggeshall M."/>
            <person name="Heim C."/>
            <person name="Lasky J.R."/>
            <person name="Leites L."/>
            <person name="Islam-Faridi N."/>
            <person name="Romero-Severson J."/>
            <person name="DeLeo V.L."/>
            <person name="Lucas S.M."/>
            <person name="Lazic D."/>
            <person name="Gailing O."/>
            <person name="Carlson J."/>
            <person name="Staton M."/>
        </authorList>
    </citation>
    <scope>NUCLEOTIDE SEQUENCE [LARGE SCALE GENOMIC DNA]</scope>
    <source>
        <strain evidence="1">Pseudo-F2</strain>
    </source>
</reference>
<name>A0AAN7G516_QUERU</name>
<evidence type="ECO:0000313" key="1">
    <source>
        <dbReference type="EMBL" id="KAK4605490.1"/>
    </source>
</evidence>
<dbReference type="PANTHER" id="PTHR31170">
    <property type="entry name" value="BNAC04G53230D PROTEIN"/>
    <property type="match status" value="1"/>
</dbReference>
<keyword evidence="2" id="KW-1185">Reference proteome</keyword>
<comment type="caution">
    <text evidence="1">The sequence shown here is derived from an EMBL/GenBank/DDBJ whole genome shotgun (WGS) entry which is preliminary data.</text>
</comment>
<accession>A0AAN7G516</accession>
<sequence>MAAESTIVEIEPPVGASSNTNGALIATGGQKKFRSIPPIHKVPASIRKWNEDQFSPRELSIGPYQCTKREGFYGNLANSISKGNEKFVQKLVRTVTDEYFDIRHYYTEDIDPYYVTEKLFIRDANLIIEILLATGAFSDSYLPFFLIEEVFRHKFRHPSSSLIELTFDFFKEFNVLNIKPSDLKVEIEQFTDLLRTFYLPASRQLPKRGEKKIELKYTATQLQEAGVRFEASSSNCILDFKFDSKTGLLQIPCLDLLRDKTEVVVRNVLALEQTRYEGKEYVSDYFLMMSSLIQSTEDMALLHRLRIVFTDQYDDTKALEIVQSLRSDIKSKDMNHDYNHICEKLNKFRNRPRSLMRIWKKPLKRDYCSDPWRTAAILFLIFTLTQTVCSVIQTLH</sequence>
<dbReference type="Proteomes" id="UP001324115">
    <property type="component" value="Unassembled WGS sequence"/>
</dbReference>
<gene>
    <name evidence="1" type="ORF">RGQ29_013512</name>
</gene>
<dbReference type="EMBL" id="JAXUIC010000002">
    <property type="protein sequence ID" value="KAK4605490.1"/>
    <property type="molecule type" value="Genomic_DNA"/>
</dbReference>
<proteinExistence type="predicted"/>
<protein>
    <submittedName>
        <fullName evidence="1">Uncharacterized protein</fullName>
    </submittedName>
</protein>
<dbReference type="Pfam" id="PF03140">
    <property type="entry name" value="DUF247"/>
    <property type="match status" value="2"/>
</dbReference>
<evidence type="ECO:0000313" key="2">
    <source>
        <dbReference type="Proteomes" id="UP001324115"/>
    </source>
</evidence>
<dbReference type="PANTHER" id="PTHR31170:SF23">
    <property type="match status" value="1"/>
</dbReference>
<dbReference type="AlphaFoldDB" id="A0AAN7G516"/>
<organism evidence="1 2">
    <name type="scientific">Quercus rubra</name>
    <name type="common">Northern red oak</name>
    <name type="synonym">Quercus borealis</name>
    <dbReference type="NCBI Taxonomy" id="3512"/>
    <lineage>
        <taxon>Eukaryota</taxon>
        <taxon>Viridiplantae</taxon>
        <taxon>Streptophyta</taxon>
        <taxon>Embryophyta</taxon>
        <taxon>Tracheophyta</taxon>
        <taxon>Spermatophyta</taxon>
        <taxon>Magnoliopsida</taxon>
        <taxon>eudicotyledons</taxon>
        <taxon>Gunneridae</taxon>
        <taxon>Pentapetalae</taxon>
        <taxon>rosids</taxon>
        <taxon>fabids</taxon>
        <taxon>Fagales</taxon>
        <taxon>Fagaceae</taxon>
        <taxon>Quercus</taxon>
    </lineage>
</organism>